<evidence type="ECO:0000313" key="1">
    <source>
        <dbReference type="EMBL" id="AFR71114.1"/>
    </source>
</evidence>
<proteinExistence type="predicted"/>
<dbReference type="HOGENOM" id="CLU_069547_0_0_12"/>
<dbReference type="PATRIC" id="fig|1133568.3.peg.1780"/>
<dbReference type="SUPFAM" id="SSF52058">
    <property type="entry name" value="L domain-like"/>
    <property type="match status" value="1"/>
</dbReference>
<reference evidence="1 2" key="1">
    <citation type="journal article" date="2012" name="BMC Genomics">
        <title>Comparative genomics of Brachyspira pilosicoli strains: genome rearrangements, reductions and correlation of genetic compliment with phenotypic diversity.</title>
        <authorList>
            <person name="Mappley L.J."/>
            <person name="Black M.L."/>
            <person name="Abuoun M."/>
            <person name="Darby A.C."/>
            <person name="Woodward M.J."/>
            <person name="Parkhill J."/>
            <person name="Turner A.K."/>
            <person name="Bellgard M.I."/>
            <person name="La T."/>
            <person name="Phillips N.D."/>
            <person name="La Ragione R.M."/>
            <person name="Hampson D.J."/>
        </authorList>
    </citation>
    <scope>NUCLEOTIDE SEQUENCE [LARGE SCALE GENOMIC DNA]</scope>
    <source>
        <strain evidence="1">B2904</strain>
    </source>
</reference>
<evidence type="ECO:0008006" key="3">
    <source>
        <dbReference type="Google" id="ProtNLM"/>
    </source>
</evidence>
<dbReference type="InterPro" id="IPR032675">
    <property type="entry name" value="LRR_dom_sf"/>
</dbReference>
<dbReference type="Proteomes" id="UP000007346">
    <property type="component" value="Chromosome"/>
</dbReference>
<gene>
    <name evidence="1" type="ORF">B2904_orf1784</name>
</gene>
<dbReference type="PANTHER" id="PTHR45661:SF3">
    <property type="entry name" value="IG-LIKE DOMAIN-CONTAINING PROTEIN"/>
    <property type="match status" value="1"/>
</dbReference>
<name>J9UV56_BRAPL</name>
<dbReference type="RefSeq" id="WP_014936300.1">
    <property type="nucleotide sequence ID" value="NC_018607.1"/>
</dbReference>
<dbReference type="Gene3D" id="3.40.50.12480">
    <property type="match status" value="1"/>
</dbReference>
<sequence length="239" mass="26120">MGSYRVIFTGTPKDYTQDGVDSLASLIYDAAVKINVSSVDVDLKNIDFKNGAIESSMFAEGYSSQEAFTLNFIFPENKITTIKSSAFRTLSSLKQIAIPDSVTVIEQEAFYYCYKLEKLTLSKNLKTIGDSAFFSLDSLKELIIPDSVTSIGIRTFANLLIKEVSIPASVNTLGSSAFAGSPNLSTVVYYGTSPDTINNKDALSFCAKLTTLILPNVQSPKSEEWKNFLGGNFTEVKQN</sequence>
<protein>
    <recommendedName>
        <fullName evidence="3">Surface antigen BspA like protein</fullName>
    </recommendedName>
</protein>
<dbReference type="AlphaFoldDB" id="J9UV56"/>
<evidence type="ECO:0000313" key="2">
    <source>
        <dbReference type="Proteomes" id="UP000007346"/>
    </source>
</evidence>
<dbReference type="EMBL" id="CP003490">
    <property type="protein sequence ID" value="AFR71114.1"/>
    <property type="molecule type" value="Genomic_DNA"/>
</dbReference>
<accession>J9UV56</accession>
<dbReference type="InterPro" id="IPR053139">
    <property type="entry name" value="Surface_bspA-like"/>
</dbReference>
<dbReference type="KEGG" id="bpj:B2904_orf1784"/>
<dbReference type="PANTHER" id="PTHR45661">
    <property type="entry name" value="SURFACE ANTIGEN"/>
    <property type="match status" value="1"/>
</dbReference>
<dbReference type="Pfam" id="PF13306">
    <property type="entry name" value="LRR_5"/>
    <property type="match status" value="1"/>
</dbReference>
<dbReference type="InterPro" id="IPR026906">
    <property type="entry name" value="LRR_5"/>
</dbReference>
<organism evidence="1 2">
    <name type="scientific">Brachyspira pilosicoli B2904</name>
    <dbReference type="NCBI Taxonomy" id="1133568"/>
    <lineage>
        <taxon>Bacteria</taxon>
        <taxon>Pseudomonadati</taxon>
        <taxon>Spirochaetota</taxon>
        <taxon>Spirochaetia</taxon>
        <taxon>Brachyspirales</taxon>
        <taxon>Brachyspiraceae</taxon>
        <taxon>Brachyspira</taxon>
    </lineage>
</organism>
<dbReference type="Gene3D" id="3.80.10.10">
    <property type="entry name" value="Ribonuclease Inhibitor"/>
    <property type="match status" value="1"/>
</dbReference>